<feature type="transmembrane region" description="Helical" evidence="10">
    <location>
        <begin position="332"/>
        <end position="354"/>
    </location>
</feature>
<feature type="transmembrane region" description="Helical" evidence="10">
    <location>
        <begin position="32"/>
        <end position="53"/>
    </location>
</feature>
<evidence type="ECO:0000313" key="12">
    <source>
        <dbReference type="Proteomes" id="UP000290172"/>
    </source>
</evidence>
<sequence>MGMIFNTLTNVVDTFYAGLISTQAISALSLSFMIFFTVIGLGYGFSSAITALIGNATGRDKRFLASLYAHKGIFFMQLLALVMTLVGFIISPSLLKLLGATNDYLQLSLDYINVILAGTIFFMTNFALNAILISRGDTKSYRNTLIFGFFANLVFNPLFVYGFLFIPAMGISGLAFATVLIQLLNGIYLLYKVLQTKLIHFENLRYFLPHKKIYKDMITQGIPSSMNMLIMSIGSIILIYFVSLYGVKAVAGYGVGFRVEQLMLLPALGLSSAVLTLVSNNYGAKRYDRVQETLNKALKYGFIISTFGIAFLYLFGKLIIMQFDDDLEVISYGFDYLLIEVWIFYAYVILFICVSTLQGIKKPKMILYIALYRQIIAKFFIAYLIVKVFNLDYIYLWVGVLVMIYSAAIFAFIYTQNLLKKEHIFR</sequence>
<dbReference type="EMBL" id="PDKJ01000005">
    <property type="protein sequence ID" value="RXJ68693.1"/>
    <property type="molecule type" value="Genomic_DNA"/>
</dbReference>
<evidence type="ECO:0000256" key="2">
    <source>
        <dbReference type="ARBA" id="ARBA00022448"/>
    </source>
</evidence>
<name>A0A4Q0YEQ7_9BACT</name>
<evidence type="ECO:0000313" key="11">
    <source>
        <dbReference type="EMBL" id="RXJ68693.1"/>
    </source>
</evidence>
<comment type="caution">
    <text evidence="11">The sequence shown here is derived from an EMBL/GenBank/DDBJ whole genome shotgun (WGS) entry which is preliminary data.</text>
</comment>
<evidence type="ECO:0000256" key="7">
    <source>
        <dbReference type="ARBA" id="ARBA00023065"/>
    </source>
</evidence>
<evidence type="ECO:0000256" key="6">
    <source>
        <dbReference type="ARBA" id="ARBA00022989"/>
    </source>
</evidence>
<dbReference type="InterPro" id="IPR002528">
    <property type="entry name" value="MATE_fam"/>
</dbReference>
<dbReference type="Proteomes" id="UP000290172">
    <property type="component" value="Unassembled WGS sequence"/>
</dbReference>
<dbReference type="GO" id="GO:0005886">
    <property type="term" value="C:plasma membrane"/>
    <property type="evidence" value="ECO:0007669"/>
    <property type="project" value="UniProtKB-SubCell"/>
</dbReference>
<dbReference type="NCBIfam" id="TIGR00797">
    <property type="entry name" value="matE"/>
    <property type="match status" value="1"/>
</dbReference>
<dbReference type="InterPro" id="IPR050222">
    <property type="entry name" value="MATE_MdtK"/>
</dbReference>
<feature type="transmembrane region" description="Helical" evidence="10">
    <location>
        <begin position="145"/>
        <end position="165"/>
    </location>
</feature>
<feature type="transmembrane region" description="Helical" evidence="10">
    <location>
        <begin position="366"/>
        <end position="388"/>
    </location>
</feature>
<dbReference type="PANTHER" id="PTHR43298">
    <property type="entry name" value="MULTIDRUG RESISTANCE PROTEIN NORM-RELATED"/>
    <property type="match status" value="1"/>
</dbReference>
<keyword evidence="8 10" id="KW-0472">Membrane</keyword>
<dbReference type="AlphaFoldDB" id="A0A4Q0YEQ7"/>
<evidence type="ECO:0000256" key="4">
    <source>
        <dbReference type="ARBA" id="ARBA00022475"/>
    </source>
</evidence>
<evidence type="ECO:0000256" key="5">
    <source>
        <dbReference type="ARBA" id="ARBA00022692"/>
    </source>
</evidence>
<keyword evidence="4" id="KW-1003">Cell membrane</keyword>
<keyword evidence="3" id="KW-0050">Antiport</keyword>
<dbReference type="Pfam" id="PF01554">
    <property type="entry name" value="MatE"/>
    <property type="match status" value="2"/>
</dbReference>
<accession>A0A4Q0YEQ7</accession>
<comment type="subcellular location">
    <subcellularLocation>
        <location evidence="1">Cell membrane</location>
        <topology evidence="1">Multi-pass membrane protein</topology>
    </subcellularLocation>
</comment>
<keyword evidence="7" id="KW-0406">Ion transport</keyword>
<feature type="transmembrane region" description="Helical" evidence="10">
    <location>
        <begin position="394"/>
        <end position="414"/>
    </location>
</feature>
<dbReference type="InterPro" id="IPR048279">
    <property type="entry name" value="MdtK-like"/>
</dbReference>
<dbReference type="GO" id="GO:0006811">
    <property type="term" value="P:monoatomic ion transport"/>
    <property type="evidence" value="ECO:0007669"/>
    <property type="project" value="UniProtKB-KW"/>
</dbReference>
<feature type="transmembrane region" description="Helical" evidence="10">
    <location>
        <begin position="73"/>
        <end position="91"/>
    </location>
</feature>
<feature type="transmembrane region" description="Helical" evidence="10">
    <location>
        <begin position="171"/>
        <end position="191"/>
    </location>
</feature>
<dbReference type="GO" id="GO:0015297">
    <property type="term" value="F:antiporter activity"/>
    <property type="evidence" value="ECO:0007669"/>
    <property type="project" value="UniProtKB-KW"/>
</dbReference>
<evidence type="ECO:0000256" key="1">
    <source>
        <dbReference type="ARBA" id="ARBA00004651"/>
    </source>
</evidence>
<evidence type="ECO:0000256" key="10">
    <source>
        <dbReference type="SAM" id="Phobius"/>
    </source>
</evidence>
<dbReference type="PIRSF" id="PIRSF006603">
    <property type="entry name" value="DinF"/>
    <property type="match status" value="1"/>
</dbReference>
<dbReference type="PANTHER" id="PTHR43298:SF2">
    <property type="entry name" value="FMN_FAD EXPORTER YEEO-RELATED"/>
    <property type="match status" value="1"/>
</dbReference>
<feature type="transmembrane region" description="Helical" evidence="10">
    <location>
        <begin position="300"/>
        <end position="320"/>
    </location>
</feature>
<protein>
    <recommendedName>
        <fullName evidence="9">Multidrug-efflux transporter</fullName>
    </recommendedName>
</protein>
<reference evidence="11 12" key="1">
    <citation type="submission" date="2017-10" db="EMBL/GenBank/DDBJ databases">
        <title>Genomics of the genus Arcobacter.</title>
        <authorList>
            <person name="Perez-Cataluna A."/>
            <person name="Figueras M.J."/>
        </authorList>
    </citation>
    <scope>NUCLEOTIDE SEQUENCE [LARGE SCALE GENOMIC DNA]</scope>
    <source>
        <strain evidence="11 12">CECT 8993</strain>
    </source>
</reference>
<keyword evidence="2" id="KW-0813">Transport</keyword>
<organism evidence="11 12">
    <name type="scientific">Halarcobacter ebronensis</name>
    <dbReference type="NCBI Taxonomy" id="1462615"/>
    <lineage>
        <taxon>Bacteria</taxon>
        <taxon>Pseudomonadati</taxon>
        <taxon>Campylobacterota</taxon>
        <taxon>Epsilonproteobacteria</taxon>
        <taxon>Campylobacterales</taxon>
        <taxon>Arcobacteraceae</taxon>
        <taxon>Halarcobacter</taxon>
    </lineage>
</organism>
<proteinExistence type="predicted"/>
<keyword evidence="6 10" id="KW-1133">Transmembrane helix</keyword>
<evidence type="ECO:0000256" key="8">
    <source>
        <dbReference type="ARBA" id="ARBA00023136"/>
    </source>
</evidence>
<feature type="transmembrane region" description="Helical" evidence="10">
    <location>
        <begin position="262"/>
        <end position="279"/>
    </location>
</feature>
<keyword evidence="5 10" id="KW-0812">Transmembrane</keyword>
<dbReference type="GO" id="GO:0042910">
    <property type="term" value="F:xenobiotic transmembrane transporter activity"/>
    <property type="evidence" value="ECO:0007669"/>
    <property type="project" value="InterPro"/>
</dbReference>
<evidence type="ECO:0000256" key="9">
    <source>
        <dbReference type="ARBA" id="ARBA00031636"/>
    </source>
</evidence>
<feature type="transmembrane region" description="Helical" evidence="10">
    <location>
        <begin position="221"/>
        <end position="242"/>
    </location>
</feature>
<evidence type="ECO:0000256" key="3">
    <source>
        <dbReference type="ARBA" id="ARBA00022449"/>
    </source>
</evidence>
<feature type="transmembrane region" description="Helical" evidence="10">
    <location>
        <begin position="111"/>
        <end position="133"/>
    </location>
</feature>
<gene>
    <name evidence="11" type="ORF">CRV08_07425</name>
</gene>